<dbReference type="Pfam" id="PF13581">
    <property type="entry name" value="HATPase_c_2"/>
    <property type="match status" value="1"/>
</dbReference>
<evidence type="ECO:0000259" key="1">
    <source>
        <dbReference type="Pfam" id="PF13581"/>
    </source>
</evidence>
<feature type="domain" description="Histidine kinase/HSP90-like ATPase" evidence="1">
    <location>
        <begin position="20"/>
        <end position="128"/>
    </location>
</feature>
<dbReference type="EMBL" id="CP038852">
    <property type="protein sequence ID" value="QIZ21336.1"/>
    <property type="molecule type" value="Genomic_DNA"/>
</dbReference>
<sequence>MSIDNLNQSEKKDFLVCSSSLKDVRTFSRDVFEKFKINEDLREELVLAIAEAAQNIVKHAYKDFPNTQDRMVVRISCNDEVLEISFFDKGKPVEESKVKHRAIDDIKPGGLGTFFIQEIMDSIKFEPGKEPWINNLVLTKKLKN</sequence>
<dbReference type="SUPFAM" id="SSF55874">
    <property type="entry name" value="ATPase domain of HSP90 chaperone/DNA topoisomerase II/histidine kinase"/>
    <property type="match status" value="1"/>
</dbReference>
<dbReference type="InterPro" id="IPR036890">
    <property type="entry name" value="HATPase_C_sf"/>
</dbReference>
<keyword evidence="2" id="KW-0547">Nucleotide-binding</keyword>
<dbReference type="Proteomes" id="UP000501094">
    <property type="component" value="Chromosome"/>
</dbReference>
<dbReference type="Gene3D" id="3.30.565.10">
    <property type="entry name" value="Histidine kinase-like ATPase, C-terminal domain"/>
    <property type="match status" value="1"/>
</dbReference>
<proteinExistence type="predicted"/>
<dbReference type="RefSeq" id="WP_168607192.1">
    <property type="nucleotide sequence ID" value="NZ_CP038852.1"/>
</dbReference>
<dbReference type="InterPro" id="IPR003594">
    <property type="entry name" value="HATPase_dom"/>
</dbReference>
<gene>
    <name evidence="2" type="ORF">E5R92_06010</name>
</gene>
<dbReference type="GO" id="GO:0005524">
    <property type="term" value="F:ATP binding"/>
    <property type="evidence" value="ECO:0007669"/>
    <property type="project" value="UniProtKB-KW"/>
</dbReference>
<organism evidence="2 3">
    <name type="scientific">Candidatus Pelagibacter giovannonii</name>
    <dbReference type="NCBI Taxonomy" id="2563896"/>
    <lineage>
        <taxon>Bacteria</taxon>
        <taxon>Pseudomonadati</taxon>
        <taxon>Pseudomonadota</taxon>
        <taxon>Alphaproteobacteria</taxon>
        <taxon>Candidatus Pelagibacterales</taxon>
        <taxon>Candidatus Pelagibacteraceae</taxon>
        <taxon>Candidatus Pelagibacter</taxon>
    </lineage>
</organism>
<evidence type="ECO:0000313" key="2">
    <source>
        <dbReference type="EMBL" id="QIZ21336.1"/>
    </source>
</evidence>
<keyword evidence="2" id="KW-0067">ATP-binding</keyword>
<dbReference type="AlphaFoldDB" id="A0A6H1Q3T1"/>
<accession>A0A6H1Q3T1</accession>
<keyword evidence="3" id="KW-1185">Reference proteome</keyword>
<dbReference type="KEGG" id="peg:E5R92_06010"/>
<reference evidence="2 3" key="1">
    <citation type="journal article" date="2020" name="Nat. Microbiol.">
        <title>Lysogenic host-virus interactions in SAR11 marine bacteria.</title>
        <authorList>
            <person name="Morris R.M."/>
            <person name="Cain K.R."/>
            <person name="Hvorecny K.L."/>
            <person name="Kollman J.M."/>
        </authorList>
    </citation>
    <scope>NUCLEOTIDE SEQUENCE [LARGE SCALE GENOMIC DNA]</scope>
    <source>
        <strain evidence="2 3">NP1</strain>
    </source>
</reference>
<name>A0A6H1Q3T1_9PROT</name>
<dbReference type="CDD" id="cd16936">
    <property type="entry name" value="HATPase_RsbW-like"/>
    <property type="match status" value="1"/>
</dbReference>
<evidence type="ECO:0000313" key="3">
    <source>
        <dbReference type="Proteomes" id="UP000501094"/>
    </source>
</evidence>
<protein>
    <submittedName>
        <fullName evidence="2">ATP-binding protein</fullName>
    </submittedName>
</protein>